<dbReference type="PANTHER" id="PTHR20992:SF9">
    <property type="entry name" value="AT15442P-RELATED"/>
    <property type="match status" value="1"/>
</dbReference>
<name>A0A811UKV1_CERCA</name>
<keyword evidence="2" id="KW-0472">Membrane</keyword>
<feature type="compositionally biased region" description="Polar residues" evidence="1">
    <location>
        <begin position="695"/>
        <end position="715"/>
    </location>
</feature>
<sequence>MAVVLFIITIPTEGEELQLRSEFRRRKLDAGANSMPDEKIILTPITTKTTATLSNISSATTATTAAAAFNNLNEQFTANATNEIDVVSLGAKMDNPINSQNMDQQQYSTFPKRRKSEGHKYIFNDAGYLLKTSAFRDSNTGSVSDSARDIDIENVDGPPFIRKSWEGLRDILSSSSRKRKRDSSRLNIPSDACMETVLREILKGSQICNAVWTKDTDGRMHQIIFTVEFNETYENLLDKLHEWGIGDRAGSTVSVMNCLVSKTFRPDVDNEFPEQNDDVNLNEQKQSVWNSFMNSVRSRLNVAQIVRDVRQDAAITFDFIILLISATILAAIGLAEDSTIFLAASMLVSPLMGPIIAAIFGTAIRDPTLRTLGLRNELIGILIATIVGFIFGIVICSIDERYGNGEGLTAEMLSRSELHSLLVGLFTAIPSGAAAAVAILGGNIGSLVGVAISASLLPPAINAGVLWALALIYKLFEKDDSRFNIVVKSHTFSNNQAAELLFLGVISMLVTISNIICVYIMGVLVLKIKEIAPVISRNHREFWKHDIKIARGLPKNGIDTNTALIDEFANLPQEDQKTLGIDYNLLRTIRLDDASYQNTWSPIGNRQLFDRSALNVIRDNYSTVHQIERIYSTINQHQTFQSRRTRCSLNRHPTTLCSAYSKTYDILPASIPRSATMPTQANCPTISILKAMGETGSSTANPSSQSSMTNTPTTTIDERKRRKFIVTPAEDPIRISINYDEMDA</sequence>
<feature type="transmembrane region" description="Helical" evidence="2">
    <location>
        <begin position="418"/>
        <end position="441"/>
    </location>
</feature>
<dbReference type="OrthoDB" id="543859at2759"/>
<accession>A0A811UKV1</accession>
<protein>
    <submittedName>
        <fullName evidence="3">(Mediterranean fruit fly) hypothetical protein</fullName>
    </submittedName>
</protein>
<proteinExistence type="predicted"/>
<keyword evidence="2" id="KW-1133">Transmembrane helix</keyword>
<dbReference type="InterPro" id="IPR005240">
    <property type="entry name" value="DUF389"/>
</dbReference>
<evidence type="ECO:0000256" key="1">
    <source>
        <dbReference type="SAM" id="MobiDB-lite"/>
    </source>
</evidence>
<evidence type="ECO:0000313" key="3">
    <source>
        <dbReference type="EMBL" id="CAD6999822.1"/>
    </source>
</evidence>
<keyword evidence="4" id="KW-1185">Reference proteome</keyword>
<dbReference type="AlphaFoldDB" id="A0A811UKV1"/>
<dbReference type="Proteomes" id="UP000606786">
    <property type="component" value="Unassembled WGS sequence"/>
</dbReference>
<comment type="caution">
    <text evidence="3">The sequence shown here is derived from an EMBL/GenBank/DDBJ whole genome shotgun (WGS) entry which is preliminary data.</text>
</comment>
<gene>
    <name evidence="3" type="ORF">CCAP1982_LOCUS8334</name>
</gene>
<dbReference type="Pfam" id="PF04087">
    <property type="entry name" value="DUF389"/>
    <property type="match status" value="1"/>
</dbReference>
<keyword evidence="2" id="KW-0812">Transmembrane</keyword>
<feature type="transmembrane region" description="Helical" evidence="2">
    <location>
        <begin position="447"/>
        <end position="476"/>
    </location>
</feature>
<organism evidence="3 4">
    <name type="scientific">Ceratitis capitata</name>
    <name type="common">Mediterranean fruit fly</name>
    <name type="synonym">Tephritis capitata</name>
    <dbReference type="NCBI Taxonomy" id="7213"/>
    <lineage>
        <taxon>Eukaryota</taxon>
        <taxon>Metazoa</taxon>
        <taxon>Ecdysozoa</taxon>
        <taxon>Arthropoda</taxon>
        <taxon>Hexapoda</taxon>
        <taxon>Insecta</taxon>
        <taxon>Pterygota</taxon>
        <taxon>Neoptera</taxon>
        <taxon>Endopterygota</taxon>
        <taxon>Diptera</taxon>
        <taxon>Brachycera</taxon>
        <taxon>Muscomorpha</taxon>
        <taxon>Tephritoidea</taxon>
        <taxon>Tephritidae</taxon>
        <taxon>Ceratitis</taxon>
        <taxon>Ceratitis</taxon>
    </lineage>
</organism>
<feature type="region of interest" description="Disordered" evidence="1">
    <location>
        <begin position="694"/>
        <end position="715"/>
    </location>
</feature>
<feature type="transmembrane region" description="Helical" evidence="2">
    <location>
        <begin position="497"/>
        <end position="526"/>
    </location>
</feature>
<dbReference type="EMBL" id="CAJHJT010000012">
    <property type="protein sequence ID" value="CAD6999822.1"/>
    <property type="molecule type" value="Genomic_DNA"/>
</dbReference>
<reference evidence="3" key="1">
    <citation type="submission" date="2020-11" db="EMBL/GenBank/DDBJ databases">
        <authorList>
            <person name="Whitehead M."/>
        </authorList>
    </citation>
    <scope>NUCLEOTIDE SEQUENCE</scope>
    <source>
        <strain evidence="3">EGII</strain>
    </source>
</reference>
<evidence type="ECO:0000256" key="2">
    <source>
        <dbReference type="SAM" id="Phobius"/>
    </source>
</evidence>
<feature type="transmembrane region" description="Helical" evidence="2">
    <location>
        <begin position="379"/>
        <end position="398"/>
    </location>
</feature>
<feature type="transmembrane region" description="Helical" evidence="2">
    <location>
        <begin position="341"/>
        <end position="364"/>
    </location>
</feature>
<evidence type="ECO:0000313" key="4">
    <source>
        <dbReference type="Proteomes" id="UP000606786"/>
    </source>
</evidence>
<dbReference type="PANTHER" id="PTHR20992">
    <property type="entry name" value="AT15442P-RELATED"/>
    <property type="match status" value="1"/>
</dbReference>
<feature type="transmembrane region" description="Helical" evidence="2">
    <location>
        <begin position="313"/>
        <end position="334"/>
    </location>
</feature>